<reference evidence="3" key="1">
    <citation type="submission" date="2015-10" db="EMBL/GenBank/DDBJ databases">
        <authorList>
            <person name="Luecker S."/>
            <person name="Luecker S."/>
        </authorList>
    </citation>
    <scope>NUCLEOTIDE SEQUENCE [LARGE SCALE GENOMIC DNA]</scope>
</reference>
<gene>
    <name evidence="2" type="ORF">COMA2_100176</name>
</gene>
<evidence type="ECO:0000313" key="2">
    <source>
        <dbReference type="EMBL" id="CUS32546.1"/>
    </source>
</evidence>
<organism evidence="2 3">
    <name type="scientific">Candidatus Nitrospira nitrificans</name>
    <dbReference type="NCBI Taxonomy" id="1742973"/>
    <lineage>
        <taxon>Bacteria</taxon>
        <taxon>Pseudomonadati</taxon>
        <taxon>Nitrospirota</taxon>
        <taxon>Nitrospiria</taxon>
        <taxon>Nitrospirales</taxon>
        <taxon>Nitrospiraceae</taxon>
        <taxon>Nitrospira</taxon>
    </lineage>
</organism>
<dbReference type="STRING" id="1742973.COMA2_100176"/>
<evidence type="ECO:0000256" key="1">
    <source>
        <dbReference type="SAM" id="MobiDB-lite"/>
    </source>
</evidence>
<feature type="region of interest" description="Disordered" evidence="1">
    <location>
        <begin position="47"/>
        <end position="66"/>
    </location>
</feature>
<accession>A0A0S4LBN3</accession>
<proteinExistence type="predicted"/>
<protein>
    <submittedName>
        <fullName evidence="2">Uncharacterized protein</fullName>
    </submittedName>
</protein>
<feature type="region of interest" description="Disordered" evidence="1">
    <location>
        <begin position="1"/>
        <end position="35"/>
    </location>
</feature>
<sequence>MRTHLVESCSPEQIAGRRRPTYPDSMRKQLGREGQTTVASFPIGRRSRRVPPRWQPARCPVTGRAT</sequence>
<name>A0A0S4LBN3_9BACT</name>
<dbReference type="EMBL" id="CZPZ01000002">
    <property type="protein sequence ID" value="CUS32546.1"/>
    <property type="molecule type" value="Genomic_DNA"/>
</dbReference>
<evidence type="ECO:0000313" key="3">
    <source>
        <dbReference type="Proteomes" id="UP000198736"/>
    </source>
</evidence>
<dbReference type="AlphaFoldDB" id="A0A0S4LBN3"/>
<dbReference type="Proteomes" id="UP000198736">
    <property type="component" value="Unassembled WGS sequence"/>
</dbReference>
<keyword evidence="3" id="KW-1185">Reference proteome</keyword>